<dbReference type="RefSeq" id="WP_012523449.1">
    <property type="nucleotide sequence ID" value="NC_011144.1"/>
</dbReference>
<evidence type="ECO:0000313" key="3">
    <source>
        <dbReference type="Proteomes" id="UP000001868"/>
    </source>
</evidence>
<feature type="transmembrane region" description="Helical" evidence="1">
    <location>
        <begin position="244"/>
        <end position="272"/>
    </location>
</feature>
<dbReference type="KEGG" id="pzu:PHZ_c2902"/>
<keyword evidence="1" id="KW-1133">Transmembrane helix</keyword>
<feature type="transmembrane region" description="Helical" evidence="1">
    <location>
        <begin position="145"/>
        <end position="169"/>
    </location>
</feature>
<keyword evidence="1" id="KW-0472">Membrane</keyword>
<feature type="transmembrane region" description="Helical" evidence="1">
    <location>
        <begin position="67"/>
        <end position="87"/>
    </location>
</feature>
<dbReference type="EMBL" id="CP000747">
    <property type="protein sequence ID" value="ACG79311.1"/>
    <property type="molecule type" value="Genomic_DNA"/>
</dbReference>
<keyword evidence="1" id="KW-0812">Transmembrane</keyword>
<organism evidence="2 3">
    <name type="scientific">Phenylobacterium zucineum (strain HLK1)</name>
    <dbReference type="NCBI Taxonomy" id="450851"/>
    <lineage>
        <taxon>Bacteria</taxon>
        <taxon>Pseudomonadati</taxon>
        <taxon>Pseudomonadota</taxon>
        <taxon>Alphaproteobacteria</taxon>
        <taxon>Caulobacterales</taxon>
        <taxon>Caulobacteraceae</taxon>
        <taxon>Phenylobacterium</taxon>
    </lineage>
</organism>
<evidence type="ECO:0000313" key="2">
    <source>
        <dbReference type="EMBL" id="ACG79311.1"/>
    </source>
</evidence>
<feature type="transmembrane region" description="Helical" evidence="1">
    <location>
        <begin position="189"/>
        <end position="219"/>
    </location>
</feature>
<gene>
    <name evidence="2" type="ordered locus">PHZ_c2902</name>
</gene>
<accession>B4R8U6</accession>
<dbReference type="InterPro" id="IPR018692">
    <property type="entry name" value="DUF2189"/>
</dbReference>
<protein>
    <submittedName>
        <fullName evidence="2">Cytochrome c oxidase subunit I</fullName>
    </submittedName>
</protein>
<reference evidence="2 3" key="1">
    <citation type="journal article" date="2008" name="BMC Genomics">
        <title>Complete genome of Phenylobacterium zucineum - a novel facultative intracellular bacterium isolated from human erythroleukemia cell line K562.</title>
        <authorList>
            <person name="Luo Y."/>
            <person name="Xu X."/>
            <person name="Ding Z."/>
            <person name="Liu Z."/>
            <person name="Zhang B."/>
            <person name="Yan Z."/>
            <person name="Sun J."/>
            <person name="Hu S."/>
            <person name="Hu X."/>
        </authorList>
    </citation>
    <scope>NUCLEOTIDE SEQUENCE [LARGE SCALE GENOMIC DNA]</scope>
    <source>
        <strain evidence="2 3">HLK1</strain>
    </source>
</reference>
<evidence type="ECO:0000256" key="1">
    <source>
        <dbReference type="SAM" id="Phobius"/>
    </source>
</evidence>
<dbReference type="eggNOG" id="COG5473">
    <property type="taxonomic scope" value="Bacteria"/>
</dbReference>
<keyword evidence="3" id="KW-1185">Reference proteome</keyword>
<dbReference type="Pfam" id="PF09955">
    <property type="entry name" value="DUF2189"/>
    <property type="match status" value="1"/>
</dbReference>
<sequence length="287" mass="30471">MAIQNHVENPVEYVFKGLLAPFSHRTSDPAARAAARARPQVLRVSAADLRASLREGFEDFMAARDDVLFIAIVYPLAGLVLAAIAFRNDLLPMIFPLLSGFALLGPLAAVGLYEISRRREAGEPADWTKAAAVLRSPALPSVAGMGLILVGLFLLWLATAYQISLIAFADAPPVTLESFLAQVFATGEGWAMAAIGIAVGFVFAVVALALSVVTFPLLLDRDTDLDVAIGTSLRVVRENPGTMALWGLIVAGLLVLGSLPALLGLIVVLPVLGHASWRLYRRAVAPV</sequence>
<dbReference type="Proteomes" id="UP000001868">
    <property type="component" value="Chromosome"/>
</dbReference>
<feature type="transmembrane region" description="Helical" evidence="1">
    <location>
        <begin position="93"/>
        <end position="113"/>
    </location>
</feature>
<dbReference type="AlphaFoldDB" id="B4R8U6"/>
<dbReference type="OrthoDB" id="9809543at2"/>
<dbReference type="HOGENOM" id="CLU_067791_0_0_5"/>
<proteinExistence type="predicted"/>
<name>B4R8U6_PHEZH</name>
<dbReference type="STRING" id="450851.PHZ_c2902"/>